<protein>
    <recommendedName>
        <fullName evidence="4">Endonuclease/exonuclease/phosphatase domain-containing protein</fullName>
    </recommendedName>
</protein>
<keyword evidence="1" id="KW-1133">Transmembrane helix</keyword>
<evidence type="ECO:0000313" key="3">
    <source>
        <dbReference type="Proteomes" id="UP000324222"/>
    </source>
</evidence>
<dbReference type="Gene3D" id="3.60.10.10">
    <property type="entry name" value="Endonuclease/exonuclease/phosphatase"/>
    <property type="match status" value="1"/>
</dbReference>
<organism evidence="2 3">
    <name type="scientific">Portunus trituberculatus</name>
    <name type="common">Swimming crab</name>
    <name type="synonym">Neptunus trituberculatus</name>
    <dbReference type="NCBI Taxonomy" id="210409"/>
    <lineage>
        <taxon>Eukaryota</taxon>
        <taxon>Metazoa</taxon>
        <taxon>Ecdysozoa</taxon>
        <taxon>Arthropoda</taxon>
        <taxon>Crustacea</taxon>
        <taxon>Multicrustacea</taxon>
        <taxon>Malacostraca</taxon>
        <taxon>Eumalacostraca</taxon>
        <taxon>Eucarida</taxon>
        <taxon>Decapoda</taxon>
        <taxon>Pleocyemata</taxon>
        <taxon>Brachyura</taxon>
        <taxon>Eubrachyura</taxon>
        <taxon>Portunoidea</taxon>
        <taxon>Portunidae</taxon>
        <taxon>Portuninae</taxon>
        <taxon>Portunus</taxon>
    </lineage>
</organism>
<evidence type="ECO:0000256" key="1">
    <source>
        <dbReference type="SAM" id="Phobius"/>
    </source>
</evidence>
<evidence type="ECO:0000313" key="2">
    <source>
        <dbReference type="EMBL" id="MPC22783.1"/>
    </source>
</evidence>
<feature type="transmembrane region" description="Helical" evidence="1">
    <location>
        <begin position="203"/>
        <end position="225"/>
    </location>
</feature>
<dbReference type="InterPro" id="IPR036691">
    <property type="entry name" value="Endo/exonu/phosph_ase_sf"/>
</dbReference>
<dbReference type="EMBL" id="VSRR010001125">
    <property type="protein sequence ID" value="MPC22783.1"/>
    <property type="molecule type" value="Genomic_DNA"/>
</dbReference>
<reference evidence="2 3" key="1">
    <citation type="submission" date="2019-05" db="EMBL/GenBank/DDBJ databases">
        <title>Another draft genome of Portunus trituberculatus and its Hox gene families provides insights of decapod evolution.</title>
        <authorList>
            <person name="Jeong J.-H."/>
            <person name="Song I."/>
            <person name="Kim S."/>
            <person name="Choi T."/>
            <person name="Kim D."/>
            <person name="Ryu S."/>
            <person name="Kim W."/>
        </authorList>
    </citation>
    <scope>NUCLEOTIDE SEQUENCE [LARGE SCALE GENOMIC DNA]</scope>
    <source>
        <tissue evidence="2">Muscle</tissue>
    </source>
</reference>
<name>A0A5B7DP72_PORTR</name>
<dbReference type="AlphaFoldDB" id="A0A5B7DP72"/>
<dbReference type="SUPFAM" id="SSF56219">
    <property type="entry name" value="DNase I-like"/>
    <property type="match status" value="1"/>
</dbReference>
<keyword evidence="3" id="KW-1185">Reference proteome</keyword>
<accession>A0A5B7DP72</accession>
<proteinExistence type="predicted"/>
<comment type="caution">
    <text evidence="2">The sequence shown here is derived from an EMBL/GenBank/DDBJ whole genome shotgun (WGS) entry which is preliminary data.</text>
</comment>
<sequence length="239" mass="26924">MVTPNPASESPSGERTRNVPRSDCSLAGCCIYVRNDLTCSRAHNLKSSEFYTIWLRVNSHSLTKVICSVYHSLNSSDYRKFYDCLASKVEHILSLYPFAEISILRDFNVRHQLWLSSPCTDHPGELAFNLAIFYDLEQLVQHPIHIPDRLGDMPNILDLYLTFNPSPYAFALSFPLGSSNQNLIFLFFSISPIPSQSPPKRRCLWHFASASWAGGGIMLIFPGMITVPVSESQFCVLNA</sequence>
<gene>
    <name evidence="2" type="ORF">E2C01_015809</name>
</gene>
<evidence type="ECO:0008006" key="4">
    <source>
        <dbReference type="Google" id="ProtNLM"/>
    </source>
</evidence>
<dbReference type="Proteomes" id="UP000324222">
    <property type="component" value="Unassembled WGS sequence"/>
</dbReference>
<keyword evidence="1" id="KW-0472">Membrane</keyword>
<keyword evidence="1" id="KW-0812">Transmembrane</keyword>
<feature type="transmembrane region" description="Helical" evidence="1">
    <location>
        <begin position="168"/>
        <end position="191"/>
    </location>
</feature>